<evidence type="ECO:0000313" key="4">
    <source>
        <dbReference type="Proteomes" id="UP000247702"/>
    </source>
</evidence>
<dbReference type="Proteomes" id="UP000615446">
    <property type="component" value="Unassembled WGS sequence"/>
</dbReference>
<evidence type="ECO:0000313" key="2">
    <source>
        <dbReference type="EMBL" id="GBC08568.1"/>
    </source>
</evidence>
<dbReference type="Pfam" id="PF13649">
    <property type="entry name" value="Methyltransf_25"/>
    <property type="match status" value="1"/>
</dbReference>
<dbReference type="InterPro" id="IPR041698">
    <property type="entry name" value="Methyltransf_25"/>
</dbReference>
<feature type="domain" description="Methyltransferase" evidence="1">
    <location>
        <begin position="79"/>
        <end position="170"/>
    </location>
</feature>
<dbReference type="EMBL" id="BLAL01000261">
    <property type="protein sequence ID" value="GES97736.1"/>
    <property type="molecule type" value="Genomic_DNA"/>
</dbReference>
<dbReference type="Proteomes" id="UP000247702">
    <property type="component" value="Unassembled WGS sequence"/>
</dbReference>
<keyword evidence="3" id="KW-0489">Methyltransferase</keyword>
<comment type="caution">
    <text evidence="2">The sequence shown here is derived from an EMBL/GenBank/DDBJ whole genome shotgun (WGS) entry which is preliminary data.</text>
</comment>
<organism evidence="2 4">
    <name type="scientific">Rhizophagus clarus</name>
    <dbReference type="NCBI Taxonomy" id="94130"/>
    <lineage>
        <taxon>Eukaryota</taxon>
        <taxon>Fungi</taxon>
        <taxon>Fungi incertae sedis</taxon>
        <taxon>Mucoromycota</taxon>
        <taxon>Glomeromycotina</taxon>
        <taxon>Glomeromycetes</taxon>
        <taxon>Glomerales</taxon>
        <taxon>Glomeraceae</taxon>
        <taxon>Rhizophagus</taxon>
    </lineage>
</organism>
<reference evidence="3" key="2">
    <citation type="submission" date="2019-10" db="EMBL/GenBank/DDBJ databases">
        <title>Conservation and host-specific expression of non-tandemly repeated heterogenous ribosome RNA gene in arbuscular mycorrhizal fungi.</title>
        <authorList>
            <person name="Maeda T."/>
            <person name="Kobayashi Y."/>
            <person name="Nakagawa T."/>
            <person name="Ezawa T."/>
            <person name="Yamaguchi K."/>
            <person name="Bino T."/>
            <person name="Nishimoto Y."/>
            <person name="Shigenobu S."/>
            <person name="Kawaguchi M."/>
        </authorList>
    </citation>
    <scope>NUCLEOTIDE SEQUENCE</scope>
    <source>
        <strain evidence="3">HR1</strain>
    </source>
</reference>
<dbReference type="PANTHER" id="PTHR43591">
    <property type="entry name" value="METHYLTRANSFERASE"/>
    <property type="match status" value="1"/>
</dbReference>
<dbReference type="SUPFAM" id="SSF53335">
    <property type="entry name" value="S-adenosyl-L-methionine-dependent methyltransferases"/>
    <property type="match status" value="1"/>
</dbReference>
<dbReference type="GO" id="GO:0008168">
    <property type="term" value="F:methyltransferase activity"/>
    <property type="evidence" value="ECO:0007669"/>
    <property type="project" value="UniProtKB-KW"/>
</dbReference>
<dbReference type="EMBL" id="BEXD01004229">
    <property type="protein sequence ID" value="GBC08568.1"/>
    <property type="molecule type" value="Genomic_DNA"/>
</dbReference>
<dbReference type="GO" id="GO:0032259">
    <property type="term" value="P:methylation"/>
    <property type="evidence" value="ECO:0007669"/>
    <property type="project" value="UniProtKB-KW"/>
</dbReference>
<sequence>MGNISSYQNNKRSAIVKLPEFNEIESEQERQEELMDFYLSTCPDSIDRTHMYHFLRAYIFQSNFSSPVEDKLIEGGCKVLDIGCGAGTWLLDLSHKYGNSSFFGIDIKPVFPQEIKPKNLEFIKADITNGLSFRDNEFDFTHVENMSLIFTPDEWDFVLSELVRVTKPGGYIEVAGRRNSYVGEGPVYHKLSHAVLSSCSKRNVNTDLMYKLDSRLELLPNIEKVHRIEKDFIIGPNGGKIGIVFQDLSYSYYVSDMAVKYLSEEIGISEEEYKNMIENELIEEFKQTNAECVHVRFWAQKQLS</sequence>
<keyword evidence="3" id="KW-0808">Transferase</keyword>
<protein>
    <submittedName>
        <fullName evidence="3">S-adenosyl-L-methionine-dependent methyltransferase</fullName>
    </submittedName>
</protein>
<dbReference type="PANTHER" id="PTHR43591:SF24">
    <property type="entry name" value="2-METHOXY-6-POLYPRENYL-1,4-BENZOQUINOL METHYLASE, MITOCHONDRIAL"/>
    <property type="match status" value="1"/>
</dbReference>
<reference evidence="2 4" key="1">
    <citation type="submission" date="2017-11" db="EMBL/GenBank/DDBJ databases">
        <title>The genome of Rhizophagus clarus HR1 reveals common genetic basis of auxotrophy among arbuscular mycorrhizal fungi.</title>
        <authorList>
            <person name="Kobayashi Y."/>
        </authorList>
    </citation>
    <scope>NUCLEOTIDE SEQUENCE [LARGE SCALE GENOMIC DNA]</scope>
    <source>
        <strain evidence="2 4">HR1</strain>
    </source>
</reference>
<dbReference type="CDD" id="cd02440">
    <property type="entry name" value="AdoMet_MTases"/>
    <property type="match status" value="1"/>
</dbReference>
<dbReference type="OrthoDB" id="2013972at2759"/>
<accession>A0A2Z6RZN5</accession>
<name>A0A2Z6RZN5_9GLOM</name>
<dbReference type="STRING" id="94130.A0A2Z6RZN5"/>
<proteinExistence type="predicted"/>
<keyword evidence="4" id="KW-1185">Reference proteome</keyword>
<dbReference type="Gene3D" id="3.40.50.150">
    <property type="entry name" value="Vaccinia Virus protein VP39"/>
    <property type="match status" value="1"/>
</dbReference>
<dbReference type="InterPro" id="IPR029063">
    <property type="entry name" value="SAM-dependent_MTases_sf"/>
</dbReference>
<evidence type="ECO:0000259" key="1">
    <source>
        <dbReference type="Pfam" id="PF13649"/>
    </source>
</evidence>
<dbReference type="AlphaFoldDB" id="A0A2Z6RZN5"/>
<gene>
    <name evidence="3" type="ORF">RCL2_002431200</name>
    <name evidence="2" type="ORF">RclHR1_08220006</name>
</gene>
<evidence type="ECO:0000313" key="3">
    <source>
        <dbReference type="EMBL" id="GES97736.1"/>
    </source>
</evidence>